<feature type="transmembrane region" description="Helical" evidence="1">
    <location>
        <begin position="42"/>
        <end position="63"/>
    </location>
</feature>
<feature type="transmembrane region" description="Helical" evidence="1">
    <location>
        <begin position="318"/>
        <end position="337"/>
    </location>
</feature>
<reference evidence="2 3" key="1">
    <citation type="submission" date="2019-11" db="EMBL/GenBank/DDBJ databases">
        <authorList>
            <person name="He Y."/>
        </authorList>
    </citation>
    <scope>NUCLEOTIDE SEQUENCE [LARGE SCALE GENOMIC DNA]</scope>
    <source>
        <strain evidence="2 3">SCSIO 58843</strain>
    </source>
</reference>
<feature type="transmembrane region" description="Helical" evidence="1">
    <location>
        <begin position="211"/>
        <end position="235"/>
    </location>
</feature>
<protein>
    <recommendedName>
        <fullName evidence="4">Oligosaccharide flippase family protein</fullName>
    </recommendedName>
</protein>
<dbReference type="EMBL" id="CP045851">
    <property type="protein sequence ID" value="QGG95467.1"/>
    <property type="molecule type" value="Genomic_DNA"/>
</dbReference>
<feature type="transmembrane region" description="Helical" evidence="1">
    <location>
        <begin position="277"/>
        <end position="298"/>
    </location>
</feature>
<keyword evidence="1" id="KW-0812">Transmembrane</keyword>
<dbReference type="AlphaFoldDB" id="A0A5Q2RN04"/>
<organism evidence="2 3">
    <name type="scientific">Actinomarinicola tropica</name>
    <dbReference type="NCBI Taxonomy" id="2789776"/>
    <lineage>
        <taxon>Bacteria</taxon>
        <taxon>Bacillati</taxon>
        <taxon>Actinomycetota</taxon>
        <taxon>Acidimicrobiia</taxon>
        <taxon>Acidimicrobiales</taxon>
        <taxon>Iamiaceae</taxon>
        <taxon>Actinomarinicola</taxon>
    </lineage>
</organism>
<feature type="transmembrane region" description="Helical" evidence="1">
    <location>
        <begin position="141"/>
        <end position="161"/>
    </location>
</feature>
<feature type="transmembrane region" description="Helical" evidence="1">
    <location>
        <begin position="167"/>
        <end position="190"/>
    </location>
</feature>
<keyword evidence="1" id="KW-0472">Membrane</keyword>
<evidence type="ECO:0000313" key="2">
    <source>
        <dbReference type="EMBL" id="QGG95467.1"/>
    </source>
</evidence>
<evidence type="ECO:0008006" key="4">
    <source>
        <dbReference type="Google" id="ProtNLM"/>
    </source>
</evidence>
<dbReference type="Proteomes" id="UP000334019">
    <property type="component" value="Chromosome"/>
</dbReference>
<gene>
    <name evidence="2" type="ORF">GH723_10355</name>
</gene>
<keyword evidence="3" id="KW-1185">Reference proteome</keyword>
<feature type="transmembrane region" description="Helical" evidence="1">
    <location>
        <begin position="113"/>
        <end position="129"/>
    </location>
</feature>
<dbReference type="RefSeq" id="WP_153759574.1">
    <property type="nucleotide sequence ID" value="NZ_CP045851.1"/>
</dbReference>
<feature type="transmembrane region" description="Helical" evidence="1">
    <location>
        <begin position="84"/>
        <end position="107"/>
    </location>
</feature>
<name>A0A5Q2RN04_9ACTN</name>
<feature type="transmembrane region" description="Helical" evidence="1">
    <location>
        <begin position="247"/>
        <end position="265"/>
    </location>
</feature>
<keyword evidence="1" id="KW-1133">Transmembrane helix</keyword>
<evidence type="ECO:0000256" key="1">
    <source>
        <dbReference type="SAM" id="Phobius"/>
    </source>
</evidence>
<accession>A0A5Q2RN04</accession>
<feature type="transmembrane region" description="Helical" evidence="1">
    <location>
        <begin position="12"/>
        <end position="36"/>
    </location>
</feature>
<proteinExistence type="predicted"/>
<feature type="transmembrane region" description="Helical" evidence="1">
    <location>
        <begin position="349"/>
        <end position="369"/>
    </location>
</feature>
<feature type="transmembrane region" description="Helical" evidence="1">
    <location>
        <begin position="375"/>
        <end position="394"/>
    </location>
</feature>
<dbReference type="KEGG" id="atq:GH723_10355"/>
<sequence length="413" mass="41493">MTTSTSGRVQRIGWGLADQAVSSLTNMIGLALIGRWLDPESFGVVALLFTLIPVGIVVARGTWGEALLVLSEVRGRRDPRRSPVALGGALATGVALGALTLVAAALIPAHGTTVAVAGLWAPLLLLHDTGRYVRFGEGRPFLAFASDLTWLAVSVVGLVAVEAAGGGATLLLAAWFAGLVPATVIVLIGVRPAIRGVSTWLREDRPTWGPLLGDVAGSAGFRALALVVVIAASGLEDGGGFRAAQVTMGPVTIMTLAAAPMFLYGAPARSAPQVRSAVAGTSVVLAVAASSWLGLVLLAPSRLGESALGAAWVSAEPLIGAVGLYHVAAAAALAPFLGLRSLQRTGTAFLLRIGSGAALVIAAGLGAAHGGARSAALGMAGVEFATLVASFGALGRVRGDAAPGPDSRSPVER</sequence>
<evidence type="ECO:0000313" key="3">
    <source>
        <dbReference type="Proteomes" id="UP000334019"/>
    </source>
</evidence>